<dbReference type="Proteomes" id="UP001266305">
    <property type="component" value="Unassembled WGS sequence"/>
</dbReference>
<protein>
    <submittedName>
        <fullName evidence="2">Uncharacterized protein</fullName>
    </submittedName>
</protein>
<gene>
    <name evidence="2" type="ORF">P7K49_038178</name>
</gene>
<evidence type="ECO:0000256" key="1">
    <source>
        <dbReference type="SAM" id="MobiDB-lite"/>
    </source>
</evidence>
<proteinExistence type="predicted"/>
<accession>A0ABQ9TFC7</accession>
<comment type="caution">
    <text evidence="2">The sequence shown here is derived from an EMBL/GenBank/DDBJ whole genome shotgun (WGS) entry which is preliminary data.</text>
</comment>
<organism evidence="2 3">
    <name type="scientific">Saguinus oedipus</name>
    <name type="common">Cotton-top tamarin</name>
    <name type="synonym">Oedipomidas oedipus</name>
    <dbReference type="NCBI Taxonomy" id="9490"/>
    <lineage>
        <taxon>Eukaryota</taxon>
        <taxon>Metazoa</taxon>
        <taxon>Chordata</taxon>
        <taxon>Craniata</taxon>
        <taxon>Vertebrata</taxon>
        <taxon>Euteleostomi</taxon>
        <taxon>Mammalia</taxon>
        <taxon>Eutheria</taxon>
        <taxon>Euarchontoglires</taxon>
        <taxon>Primates</taxon>
        <taxon>Haplorrhini</taxon>
        <taxon>Platyrrhini</taxon>
        <taxon>Cebidae</taxon>
        <taxon>Callitrichinae</taxon>
        <taxon>Saguinus</taxon>
    </lineage>
</organism>
<sequence length="229" mass="25558">MERLKSSESATEIQQHARISNLACLKEEEFSTMHRPDVAHELNRTRLDCEGTLRSCSGLAGSSERVSSLLGTANRFSPYLPVTVYYRHVSCGELVLLLQAFTWALLLCAANLSRNQRHTRLKGEALAHSCLPGLYWFSPPMETMMAGIVNSLKEFENECHGPSTRSYPDNFPESAFVLIPPHFALTSFSSRLQKGLQAKPQVTADRTLKPSFPARKTSAGEINMKEQMP</sequence>
<keyword evidence="3" id="KW-1185">Reference proteome</keyword>
<evidence type="ECO:0000313" key="3">
    <source>
        <dbReference type="Proteomes" id="UP001266305"/>
    </source>
</evidence>
<name>A0ABQ9TFC7_SAGOE</name>
<feature type="region of interest" description="Disordered" evidence="1">
    <location>
        <begin position="207"/>
        <end position="229"/>
    </location>
</feature>
<evidence type="ECO:0000313" key="2">
    <source>
        <dbReference type="EMBL" id="KAK2082942.1"/>
    </source>
</evidence>
<dbReference type="EMBL" id="JASSZA010000023">
    <property type="protein sequence ID" value="KAK2082942.1"/>
    <property type="molecule type" value="Genomic_DNA"/>
</dbReference>
<reference evidence="2 3" key="1">
    <citation type="submission" date="2023-05" db="EMBL/GenBank/DDBJ databases">
        <title>B98-5 Cell Line De Novo Hybrid Assembly: An Optical Mapping Approach.</title>
        <authorList>
            <person name="Kananen K."/>
            <person name="Auerbach J.A."/>
            <person name="Kautto E."/>
            <person name="Blachly J.S."/>
        </authorList>
    </citation>
    <scope>NUCLEOTIDE SEQUENCE [LARGE SCALE GENOMIC DNA]</scope>
    <source>
        <strain evidence="2">B95-8</strain>
        <tissue evidence="2">Cell line</tissue>
    </source>
</reference>